<dbReference type="Pfam" id="PF02614">
    <property type="entry name" value="UxaC"/>
    <property type="match status" value="1"/>
</dbReference>
<dbReference type="PANTHER" id="PTHR30068">
    <property type="entry name" value="URONATE ISOMERASE"/>
    <property type="match status" value="1"/>
</dbReference>
<dbReference type="RefSeq" id="WP_079440904.1">
    <property type="nucleotide sequence ID" value="NZ_JBLZIA010000001.1"/>
</dbReference>
<dbReference type="InterPro" id="IPR032466">
    <property type="entry name" value="Metal_Hydrolase"/>
</dbReference>
<dbReference type="PANTHER" id="PTHR30068:SF4">
    <property type="entry name" value="URONATE ISOMERASE"/>
    <property type="match status" value="1"/>
</dbReference>
<comment type="similarity">
    <text evidence="3 7">Belongs to the metallo-dependent hydrolases superfamily. Uronate isomerase family.</text>
</comment>
<reference evidence="8 9" key="1">
    <citation type="submission" date="2017-03" db="EMBL/GenBank/DDBJ databases">
        <title>Genome sequence of Clostridium chromiireducens DSM 23318.</title>
        <authorList>
            <person name="Poehlein A."/>
            <person name="Daniel R."/>
        </authorList>
    </citation>
    <scope>NUCLEOTIDE SEQUENCE [LARGE SCALE GENOMIC DNA]</scope>
    <source>
        <strain evidence="8 9">DSM 23318</strain>
    </source>
</reference>
<gene>
    <name evidence="8" type="primary">uxaC_2</name>
    <name evidence="7" type="synonym">uxaC</name>
    <name evidence="8" type="ORF">CLCHR_33120</name>
</gene>
<name>A0A1V4II93_9CLOT</name>
<dbReference type="GO" id="GO:0008880">
    <property type="term" value="F:glucuronate isomerase activity"/>
    <property type="evidence" value="ECO:0007669"/>
    <property type="project" value="UniProtKB-UniRule"/>
</dbReference>
<comment type="catalytic activity">
    <reaction evidence="1 7">
        <text>D-glucuronate = D-fructuronate</text>
        <dbReference type="Rhea" id="RHEA:13049"/>
        <dbReference type="ChEBI" id="CHEBI:58720"/>
        <dbReference type="ChEBI" id="CHEBI:59863"/>
        <dbReference type="EC" id="5.3.1.12"/>
    </reaction>
</comment>
<dbReference type="OrthoDB" id="9766564at2"/>
<sequence>MKNFMDDNFLLSNQTAIDLYHNYAKNLPIIDYHCHIDPKEIYENKKFNNITEAWLYADHYKWRAMRSNGIDEKNITGDGSDYDKFLAWSQTIPMSIGNPLYHWTHLELQRYFGIDEPLDEDTAPEIWKRANELLSGDGFNVRDLITKSNVETICTTDDPIDTLEYHIKLKEDASFNVNVLPTLRPDKGIEINLDGFVSWVKDLEKVSEISIDNYDEFLKALDSRIKFFHSVGCRIADHGIDGVVVYADSTKEEAAAIFAKALKGETVSIDEEKKYKTYTLRHVFKLYHELGWTMQLHIAALRSNNTKMYEKIGVNTGFDSINDESIAYPLSRLLDSVDREDSLPKTIVYTLNPKDNYVLGTMIGNFQGDGIPGKMQFGAAWWFNDNKDGMIEQMKALGNLGLLGRFVGMLTDSRSFLSYTRHEYFRRIACNLIGEWVENGEVPKNDKLLKRIVQGICYNNAKEYFGFDEK</sequence>
<dbReference type="NCBIfam" id="NF002794">
    <property type="entry name" value="PRK02925.1"/>
    <property type="match status" value="1"/>
</dbReference>
<comment type="caution">
    <text evidence="8">The sequence shown here is derived from an EMBL/GenBank/DDBJ whole genome shotgun (WGS) entry which is preliminary data.</text>
</comment>
<dbReference type="HAMAP" id="MF_00675">
    <property type="entry name" value="UxaC"/>
    <property type="match status" value="1"/>
</dbReference>
<evidence type="ECO:0000256" key="2">
    <source>
        <dbReference type="ARBA" id="ARBA00004892"/>
    </source>
</evidence>
<dbReference type="Gene3D" id="3.20.20.140">
    <property type="entry name" value="Metal-dependent hydrolases"/>
    <property type="match status" value="1"/>
</dbReference>
<evidence type="ECO:0000256" key="4">
    <source>
        <dbReference type="ARBA" id="ARBA00012546"/>
    </source>
</evidence>
<evidence type="ECO:0000313" key="8">
    <source>
        <dbReference type="EMBL" id="OPJ59731.1"/>
    </source>
</evidence>
<keyword evidence="6 7" id="KW-0413">Isomerase</keyword>
<accession>A0A1V4II93</accession>
<evidence type="ECO:0000256" key="7">
    <source>
        <dbReference type="HAMAP-Rule" id="MF_00675"/>
    </source>
</evidence>
<evidence type="ECO:0000313" key="9">
    <source>
        <dbReference type="Proteomes" id="UP000191056"/>
    </source>
</evidence>
<dbReference type="AlphaFoldDB" id="A0A1V4II93"/>
<organism evidence="8 9">
    <name type="scientific">Clostridium chromiireducens</name>
    <dbReference type="NCBI Taxonomy" id="225345"/>
    <lineage>
        <taxon>Bacteria</taxon>
        <taxon>Bacillati</taxon>
        <taxon>Bacillota</taxon>
        <taxon>Clostridia</taxon>
        <taxon>Eubacteriales</taxon>
        <taxon>Clostridiaceae</taxon>
        <taxon>Clostridium</taxon>
    </lineage>
</organism>
<dbReference type="STRING" id="225345.CLCHR_33120"/>
<dbReference type="UniPathway" id="UPA00246"/>
<dbReference type="EMBL" id="MZGT01000047">
    <property type="protein sequence ID" value="OPJ59731.1"/>
    <property type="molecule type" value="Genomic_DNA"/>
</dbReference>
<dbReference type="EC" id="5.3.1.12" evidence="4 7"/>
<dbReference type="Gene3D" id="1.10.2020.10">
    <property type="entry name" value="uronate isomerase, domain 2, chain A"/>
    <property type="match status" value="1"/>
</dbReference>
<comment type="pathway">
    <text evidence="2 7">Carbohydrate metabolism; pentose and glucuronate interconversion.</text>
</comment>
<evidence type="ECO:0000256" key="5">
    <source>
        <dbReference type="ARBA" id="ARBA00020555"/>
    </source>
</evidence>
<evidence type="ECO:0000256" key="6">
    <source>
        <dbReference type="ARBA" id="ARBA00023235"/>
    </source>
</evidence>
<dbReference type="Proteomes" id="UP000191056">
    <property type="component" value="Unassembled WGS sequence"/>
</dbReference>
<evidence type="ECO:0000256" key="1">
    <source>
        <dbReference type="ARBA" id="ARBA00001165"/>
    </source>
</evidence>
<comment type="catalytic activity">
    <reaction evidence="7">
        <text>aldehydo-D-galacturonate = keto-D-tagaturonate</text>
        <dbReference type="Rhea" id="RHEA:27702"/>
        <dbReference type="ChEBI" id="CHEBI:12952"/>
        <dbReference type="ChEBI" id="CHEBI:17886"/>
    </reaction>
</comment>
<dbReference type="GO" id="GO:0019698">
    <property type="term" value="P:D-galacturonate catabolic process"/>
    <property type="evidence" value="ECO:0007669"/>
    <property type="project" value="TreeGrafter"/>
</dbReference>
<protein>
    <recommendedName>
        <fullName evidence="5 7">Uronate isomerase</fullName>
        <ecNumber evidence="4 7">5.3.1.12</ecNumber>
    </recommendedName>
    <alternativeName>
        <fullName evidence="7">Glucuronate isomerase</fullName>
    </alternativeName>
    <alternativeName>
        <fullName evidence="7">Uronic isomerase</fullName>
    </alternativeName>
</protein>
<evidence type="ECO:0000256" key="3">
    <source>
        <dbReference type="ARBA" id="ARBA00008397"/>
    </source>
</evidence>
<dbReference type="GO" id="GO:0042840">
    <property type="term" value="P:D-glucuronate catabolic process"/>
    <property type="evidence" value="ECO:0007669"/>
    <property type="project" value="TreeGrafter"/>
</dbReference>
<proteinExistence type="inferred from homology"/>
<dbReference type="InterPro" id="IPR003766">
    <property type="entry name" value="Uronate_isomerase"/>
</dbReference>
<keyword evidence="9" id="KW-1185">Reference proteome</keyword>
<dbReference type="SUPFAM" id="SSF51556">
    <property type="entry name" value="Metallo-dependent hydrolases"/>
    <property type="match status" value="1"/>
</dbReference>